<gene>
    <name evidence="1" type="ORF">PanWU01x14_349060</name>
</gene>
<reference evidence="2" key="1">
    <citation type="submission" date="2016-06" db="EMBL/GenBank/DDBJ databases">
        <title>Parallel loss of symbiosis genes in relatives of nitrogen-fixing non-legume Parasponia.</title>
        <authorList>
            <person name="Van Velzen R."/>
            <person name="Holmer R."/>
            <person name="Bu F."/>
            <person name="Rutten L."/>
            <person name="Van Zeijl A."/>
            <person name="Liu W."/>
            <person name="Santuari L."/>
            <person name="Cao Q."/>
            <person name="Sharma T."/>
            <person name="Shen D."/>
            <person name="Roswanjaya Y."/>
            <person name="Wardhani T."/>
            <person name="Kalhor M.S."/>
            <person name="Jansen J."/>
            <person name="Van den Hoogen J."/>
            <person name="Gungor B."/>
            <person name="Hartog M."/>
            <person name="Hontelez J."/>
            <person name="Verver J."/>
            <person name="Yang W.-C."/>
            <person name="Schijlen E."/>
            <person name="Repin R."/>
            <person name="Schilthuizen M."/>
            <person name="Schranz E."/>
            <person name="Heidstra R."/>
            <person name="Miyata K."/>
            <person name="Fedorova E."/>
            <person name="Kohlen W."/>
            <person name="Bisseling T."/>
            <person name="Smit S."/>
            <person name="Geurts R."/>
        </authorList>
    </citation>
    <scope>NUCLEOTIDE SEQUENCE [LARGE SCALE GENOMIC DNA]</scope>
    <source>
        <strain evidence="2">cv. WU1-14</strain>
    </source>
</reference>
<dbReference type="EMBL" id="JXTB01000697">
    <property type="protein sequence ID" value="PON33860.1"/>
    <property type="molecule type" value="Genomic_DNA"/>
</dbReference>
<organism evidence="1 2">
    <name type="scientific">Parasponia andersonii</name>
    <name type="common">Sponia andersonii</name>
    <dbReference type="NCBI Taxonomy" id="3476"/>
    <lineage>
        <taxon>Eukaryota</taxon>
        <taxon>Viridiplantae</taxon>
        <taxon>Streptophyta</taxon>
        <taxon>Embryophyta</taxon>
        <taxon>Tracheophyta</taxon>
        <taxon>Spermatophyta</taxon>
        <taxon>Magnoliopsida</taxon>
        <taxon>eudicotyledons</taxon>
        <taxon>Gunneridae</taxon>
        <taxon>Pentapetalae</taxon>
        <taxon>rosids</taxon>
        <taxon>fabids</taxon>
        <taxon>Rosales</taxon>
        <taxon>Cannabaceae</taxon>
        <taxon>Parasponia</taxon>
    </lineage>
</organism>
<sequence>MGKAANFFAVSRKFWDLELQNEFTILNSDHVFMWYKHRDYYDYLDAVEVSFDLDSLLALAIISLEIVEFSYYMSKTQRDLVSI</sequence>
<comment type="caution">
    <text evidence="1">The sequence shown here is derived from an EMBL/GenBank/DDBJ whole genome shotgun (WGS) entry which is preliminary data.</text>
</comment>
<dbReference type="Proteomes" id="UP000237105">
    <property type="component" value="Unassembled WGS sequence"/>
</dbReference>
<evidence type="ECO:0000313" key="1">
    <source>
        <dbReference type="EMBL" id="PON33860.1"/>
    </source>
</evidence>
<name>A0A2P5ABE4_PARAD</name>
<proteinExistence type="predicted"/>
<evidence type="ECO:0000313" key="2">
    <source>
        <dbReference type="Proteomes" id="UP000237105"/>
    </source>
</evidence>
<keyword evidence="2" id="KW-1185">Reference proteome</keyword>
<protein>
    <submittedName>
        <fullName evidence="1">Uncharacterized protein</fullName>
    </submittedName>
</protein>
<accession>A0A2P5ABE4</accession>
<dbReference type="AlphaFoldDB" id="A0A2P5ABE4"/>